<protein>
    <submittedName>
        <fullName evidence="6">Peptidase, family S49</fullName>
    </submittedName>
</protein>
<comment type="caution">
    <text evidence="6">The sequence shown here is derived from an EMBL/GenBank/DDBJ whole genome shotgun (WGS) entry which is preliminary data.</text>
</comment>
<dbReference type="Gene3D" id="6.20.330.10">
    <property type="match status" value="1"/>
</dbReference>
<dbReference type="eggNOG" id="COG0616">
    <property type="taxonomic scope" value="Bacteria"/>
</dbReference>
<evidence type="ECO:0000256" key="4">
    <source>
        <dbReference type="ARBA" id="ARBA00022825"/>
    </source>
</evidence>
<dbReference type="SUPFAM" id="SSF52096">
    <property type="entry name" value="ClpP/crotonase"/>
    <property type="match status" value="1"/>
</dbReference>
<evidence type="ECO:0000256" key="2">
    <source>
        <dbReference type="ARBA" id="ARBA00022670"/>
    </source>
</evidence>
<dbReference type="HOGENOM" id="CLU_046540_1_0_5"/>
<comment type="similarity">
    <text evidence="1">Belongs to the peptidase S49 family.</text>
</comment>
<dbReference type="InterPro" id="IPR029045">
    <property type="entry name" value="ClpP/crotonase-like_dom_sf"/>
</dbReference>
<dbReference type="STRING" id="252305.OB2597_07645"/>
<keyword evidence="2" id="KW-0645">Protease</keyword>
<keyword evidence="4" id="KW-0720">Serine protease</keyword>
<dbReference type="Pfam" id="PF01343">
    <property type="entry name" value="Peptidase_S49"/>
    <property type="match status" value="1"/>
</dbReference>
<feature type="domain" description="Peptidase S49" evidence="5">
    <location>
        <begin position="99"/>
        <end position="239"/>
    </location>
</feature>
<gene>
    <name evidence="6" type="ORF">OB2597_07645</name>
</gene>
<dbReference type="Gene3D" id="3.90.226.10">
    <property type="entry name" value="2-enoyl-CoA Hydratase, Chain A, domain 1"/>
    <property type="match status" value="1"/>
</dbReference>
<keyword evidence="3" id="KW-0378">Hydrolase</keyword>
<evidence type="ECO:0000313" key="7">
    <source>
        <dbReference type="Proteomes" id="UP000004318"/>
    </source>
</evidence>
<dbReference type="AlphaFoldDB" id="A3TU14"/>
<proteinExistence type="inferred from homology"/>
<dbReference type="PANTHER" id="PTHR42987">
    <property type="entry name" value="PEPTIDASE S49"/>
    <property type="match status" value="1"/>
</dbReference>
<organism evidence="6 7">
    <name type="scientific">Pseudooceanicola batsensis (strain ATCC BAA-863 / DSM 15984 / KCTC 12145 / HTCC2597)</name>
    <name type="common">Oceanicola batsensis</name>
    <dbReference type="NCBI Taxonomy" id="252305"/>
    <lineage>
        <taxon>Bacteria</taxon>
        <taxon>Pseudomonadati</taxon>
        <taxon>Pseudomonadota</taxon>
        <taxon>Alphaproteobacteria</taxon>
        <taxon>Rhodobacterales</taxon>
        <taxon>Paracoccaceae</taxon>
        <taxon>Pseudooceanicola</taxon>
    </lineage>
</organism>
<dbReference type="InterPro" id="IPR002142">
    <property type="entry name" value="Peptidase_S49"/>
</dbReference>
<evidence type="ECO:0000256" key="1">
    <source>
        <dbReference type="ARBA" id="ARBA00008683"/>
    </source>
</evidence>
<dbReference type="InterPro" id="IPR047272">
    <property type="entry name" value="S49_SppA_C"/>
</dbReference>
<dbReference type="PANTHER" id="PTHR42987:SF8">
    <property type="entry name" value="PROTEINASE"/>
    <property type="match status" value="1"/>
</dbReference>
<keyword evidence="7" id="KW-1185">Reference proteome</keyword>
<evidence type="ECO:0000256" key="3">
    <source>
        <dbReference type="ARBA" id="ARBA00022801"/>
    </source>
</evidence>
<accession>A3TU14</accession>
<dbReference type="Proteomes" id="UP000004318">
    <property type="component" value="Unassembled WGS sequence"/>
</dbReference>
<dbReference type="GO" id="GO:0008236">
    <property type="term" value="F:serine-type peptidase activity"/>
    <property type="evidence" value="ECO:0007669"/>
    <property type="project" value="UniProtKB-KW"/>
</dbReference>
<evidence type="ECO:0000313" key="6">
    <source>
        <dbReference type="EMBL" id="EAQ05141.1"/>
    </source>
</evidence>
<name>A3TU14_PSEBH</name>
<dbReference type="CDD" id="cd07023">
    <property type="entry name" value="S49_Sppa_N_C"/>
    <property type="match status" value="1"/>
</dbReference>
<dbReference type="EMBL" id="AAMO01000001">
    <property type="protein sequence ID" value="EAQ05141.1"/>
    <property type="molecule type" value="Genomic_DNA"/>
</dbReference>
<reference evidence="6 7" key="1">
    <citation type="journal article" date="2010" name="J. Bacteriol.">
        <title>Genome sequences of Oceanicola granulosus HTCC2516(T) and Oceanicola batsensis HTCC2597(TDelta).</title>
        <authorList>
            <person name="Thrash J.C."/>
            <person name="Cho J.C."/>
            <person name="Vergin K.L."/>
            <person name="Giovannoni S.J."/>
        </authorList>
    </citation>
    <scope>NUCLEOTIDE SEQUENCE [LARGE SCALE GENOMIC DNA]</scope>
    <source>
        <strain evidence="7">ATCC BAA-863 / DSM 15984 / KCTC 12145 / HTCC2597</strain>
    </source>
</reference>
<dbReference type="GO" id="GO:0006508">
    <property type="term" value="P:proteolysis"/>
    <property type="evidence" value="ECO:0007669"/>
    <property type="project" value="UniProtKB-KW"/>
</dbReference>
<evidence type="ECO:0000259" key="5">
    <source>
        <dbReference type="Pfam" id="PF01343"/>
    </source>
</evidence>
<sequence length="285" mass="31111">MAVTERYRLVGAARRLYIGGMQILDRVMKRPPLVAVIRLQGMISSGPRGPLSDEAMAPVIERAFRRGKPAAVALAINSPGGSPVQSSLIAARIRRLSEEKSVPVYAFVEDAAASGGYWLACAAEEIHADRSSVVGSIGVIAASFGAHVLLARQGVERRVHTSGKSKSMLDPFQPEKEEDVARLKSLLTDIHAAFIDHVKTHRGGKLKESEDLFTGEFWLAEKAKELGLIDHVGHLVPVMKEKFGDKVRFRKYGPRRGWLSRFGATLATDALAAIEERAAYSRFGL</sequence>